<dbReference type="AlphaFoldDB" id="A0AAE9EM14"/>
<keyword evidence="5" id="KW-1185">Reference proteome</keyword>
<evidence type="ECO:0000313" key="5">
    <source>
        <dbReference type="Proteomes" id="UP000829354"/>
    </source>
</evidence>
<protein>
    <recommendedName>
        <fullName evidence="2">Galectin</fullName>
    </recommendedName>
</protein>
<evidence type="ECO:0000256" key="2">
    <source>
        <dbReference type="RuleBase" id="RU102079"/>
    </source>
</evidence>
<name>A0AAE9EM14_CAEBR</name>
<dbReference type="GO" id="GO:0030246">
    <property type="term" value="F:carbohydrate binding"/>
    <property type="evidence" value="ECO:0007669"/>
    <property type="project" value="UniProtKB-UniRule"/>
</dbReference>
<evidence type="ECO:0000313" key="4">
    <source>
        <dbReference type="EMBL" id="UMM26915.1"/>
    </source>
</evidence>
<sequence>MDSMVFVWDPREKSERLIRDEESQKEVSAKFEFDTRPKDSTFFNENFKNAITFTERIKNFQTKRITIDLFISSRSDVFFFDNSLKDIFLTISLRPAEKMIVYNTFISNEDQGFWDTQDIRFVPLKEASKIEMEIKVDESAFEILINQKYIMYFSHRIVPL</sequence>
<feature type="domain" description="Galectin" evidence="3">
    <location>
        <begin position="37"/>
        <end position="160"/>
    </location>
</feature>
<keyword evidence="1 2" id="KW-0430">Lectin</keyword>
<reference evidence="4 5" key="1">
    <citation type="submission" date="2022-04" db="EMBL/GenBank/DDBJ databases">
        <title>Chromosome-level reference genomes for two strains of Caenorhabditis briggsae: an improved platform for comparative genomics.</title>
        <authorList>
            <person name="Stevens L."/>
            <person name="Andersen E."/>
        </authorList>
    </citation>
    <scope>NUCLEOTIDE SEQUENCE [LARGE SCALE GENOMIC DNA]</scope>
    <source>
        <strain evidence="4">VX34</strain>
        <tissue evidence="4">Whole-organism</tissue>
    </source>
</reference>
<evidence type="ECO:0000259" key="3">
    <source>
        <dbReference type="PROSITE" id="PS51304"/>
    </source>
</evidence>
<dbReference type="EMBL" id="CP092623">
    <property type="protein sequence ID" value="UMM26915.1"/>
    <property type="molecule type" value="Genomic_DNA"/>
</dbReference>
<dbReference type="Proteomes" id="UP000829354">
    <property type="component" value="Chromosome IV"/>
</dbReference>
<proteinExistence type="predicted"/>
<organism evidence="4 5">
    <name type="scientific">Caenorhabditis briggsae</name>
    <dbReference type="NCBI Taxonomy" id="6238"/>
    <lineage>
        <taxon>Eukaryota</taxon>
        <taxon>Metazoa</taxon>
        <taxon>Ecdysozoa</taxon>
        <taxon>Nematoda</taxon>
        <taxon>Chromadorea</taxon>
        <taxon>Rhabditida</taxon>
        <taxon>Rhabditina</taxon>
        <taxon>Rhabditomorpha</taxon>
        <taxon>Rhabditoidea</taxon>
        <taxon>Rhabditidae</taxon>
        <taxon>Peloderinae</taxon>
        <taxon>Caenorhabditis</taxon>
    </lineage>
</organism>
<dbReference type="Pfam" id="PF00337">
    <property type="entry name" value="Gal-bind_lectin"/>
    <property type="match status" value="1"/>
</dbReference>
<dbReference type="SUPFAM" id="SSF49899">
    <property type="entry name" value="Concanavalin A-like lectins/glucanases"/>
    <property type="match status" value="1"/>
</dbReference>
<dbReference type="PROSITE" id="PS51304">
    <property type="entry name" value="GALECTIN"/>
    <property type="match status" value="1"/>
</dbReference>
<accession>A0AAE9EM14</accession>
<dbReference type="InterPro" id="IPR013320">
    <property type="entry name" value="ConA-like_dom_sf"/>
</dbReference>
<dbReference type="InterPro" id="IPR001079">
    <property type="entry name" value="Galectin_CRD"/>
</dbReference>
<evidence type="ECO:0000256" key="1">
    <source>
        <dbReference type="ARBA" id="ARBA00022734"/>
    </source>
</evidence>
<gene>
    <name evidence="4" type="ORF">L5515_010420</name>
</gene>
<dbReference type="Gene3D" id="2.60.120.200">
    <property type="match status" value="1"/>
</dbReference>